<dbReference type="AlphaFoldDB" id="A0A4R6QUK2"/>
<evidence type="ECO:0000256" key="1">
    <source>
        <dbReference type="ARBA" id="ARBA00010923"/>
    </source>
</evidence>
<name>A0A4R6QUK2_9BURK</name>
<dbReference type="RefSeq" id="WP_208114896.1">
    <property type="nucleotide sequence ID" value="NZ_SNXS01000001.1"/>
</dbReference>
<comment type="similarity">
    <text evidence="1">Belongs to the type-I restriction system S methylase family.</text>
</comment>
<dbReference type="GO" id="GO:0009307">
    <property type="term" value="P:DNA restriction-modification system"/>
    <property type="evidence" value="ECO:0007669"/>
    <property type="project" value="UniProtKB-KW"/>
</dbReference>
<evidence type="ECO:0000256" key="2">
    <source>
        <dbReference type="ARBA" id="ARBA00022747"/>
    </source>
</evidence>
<dbReference type="InterPro" id="IPR000055">
    <property type="entry name" value="Restrct_endonuc_typeI_TRD"/>
</dbReference>
<dbReference type="GO" id="GO:0003677">
    <property type="term" value="F:DNA binding"/>
    <property type="evidence" value="ECO:0007669"/>
    <property type="project" value="UniProtKB-KW"/>
</dbReference>
<keyword evidence="6" id="KW-1185">Reference proteome</keyword>
<keyword evidence="2" id="KW-0680">Restriction system</keyword>
<dbReference type="EMBL" id="SNXS01000001">
    <property type="protein sequence ID" value="TDP74739.1"/>
    <property type="molecule type" value="Genomic_DNA"/>
</dbReference>
<dbReference type="Gene3D" id="3.90.220.20">
    <property type="entry name" value="DNA methylase specificity domains"/>
    <property type="match status" value="2"/>
</dbReference>
<organism evidence="5 6">
    <name type="scientific">Roseateles toxinivorans</name>
    <dbReference type="NCBI Taxonomy" id="270368"/>
    <lineage>
        <taxon>Bacteria</taxon>
        <taxon>Pseudomonadati</taxon>
        <taxon>Pseudomonadota</taxon>
        <taxon>Betaproteobacteria</taxon>
        <taxon>Burkholderiales</taxon>
        <taxon>Sphaerotilaceae</taxon>
        <taxon>Roseateles</taxon>
    </lineage>
</organism>
<evidence type="ECO:0000313" key="6">
    <source>
        <dbReference type="Proteomes" id="UP000295361"/>
    </source>
</evidence>
<reference evidence="5 6" key="1">
    <citation type="submission" date="2019-03" db="EMBL/GenBank/DDBJ databases">
        <title>Genomic Encyclopedia of Type Strains, Phase IV (KMG-IV): sequencing the most valuable type-strain genomes for metagenomic binning, comparative biology and taxonomic classification.</title>
        <authorList>
            <person name="Goeker M."/>
        </authorList>
    </citation>
    <scope>NUCLEOTIDE SEQUENCE [LARGE SCALE GENOMIC DNA]</scope>
    <source>
        <strain evidence="5 6">DSM 16998</strain>
    </source>
</reference>
<dbReference type="Proteomes" id="UP000295361">
    <property type="component" value="Unassembled WGS sequence"/>
</dbReference>
<evidence type="ECO:0000256" key="3">
    <source>
        <dbReference type="ARBA" id="ARBA00023125"/>
    </source>
</evidence>
<dbReference type="Pfam" id="PF01420">
    <property type="entry name" value="Methylase_S"/>
    <property type="match status" value="1"/>
</dbReference>
<dbReference type="FunCoup" id="A0A4R6QUK2">
    <property type="interactions" value="36"/>
</dbReference>
<keyword evidence="3" id="KW-0238">DNA-binding</keyword>
<dbReference type="SUPFAM" id="SSF116734">
    <property type="entry name" value="DNA methylase specificity domain"/>
    <property type="match status" value="2"/>
</dbReference>
<comment type="caution">
    <text evidence="5">The sequence shown here is derived from an EMBL/GenBank/DDBJ whole genome shotgun (WGS) entry which is preliminary data.</text>
</comment>
<dbReference type="InterPro" id="IPR052021">
    <property type="entry name" value="Type-I_RS_S_subunit"/>
</dbReference>
<protein>
    <submittedName>
        <fullName evidence="5">Type I restriction enzyme S subunit</fullName>
    </submittedName>
</protein>
<evidence type="ECO:0000313" key="5">
    <source>
        <dbReference type="EMBL" id="TDP74739.1"/>
    </source>
</evidence>
<dbReference type="InParanoid" id="A0A4R6QUK2"/>
<dbReference type="InterPro" id="IPR044946">
    <property type="entry name" value="Restrct_endonuc_typeI_TRD_sf"/>
</dbReference>
<feature type="domain" description="Type I restriction modification DNA specificity" evidence="4">
    <location>
        <begin position="64"/>
        <end position="174"/>
    </location>
</feature>
<dbReference type="PANTHER" id="PTHR30408">
    <property type="entry name" value="TYPE-1 RESTRICTION ENZYME ECOKI SPECIFICITY PROTEIN"/>
    <property type="match status" value="1"/>
</dbReference>
<sequence>MSDKKNLKPGWKVWPFDQMAINVNVRIDNPSESGMKHYVGLEHLDSDSLRIRRWGTPDDVEATKLMFKKGDIIFGRRRAYQRKLGVAAFDGICSAHAMVLRAKPDIVLPEFLPFFMQSDMFMNRAVEISVGSLSPTINWKTMAVQEFALPPISQQIELVEVLSAVEKAIEAQTSAAEIGRATRSALVEDVLAANFDPKVAKPLGTYLTDLSYGSSSRSAYEENGYPILRIPNVLRGRVDYSDIQHIELNDTEYERLALQKGDVLLVRTNGNPQYVGRSVVIDRLHEKTVYASYLIRIRCDESTLRPAFLAEYLNAPSTRQRLRGEVKSSAGNYNINIAGIKKQPICTPNDVDQDSLLLQLKDLDDAIEILESRVVASKSIKKQLLAEMWEA</sequence>
<gene>
    <name evidence="5" type="ORF">DES47_101805</name>
</gene>
<dbReference type="CDD" id="cd17517">
    <property type="entry name" value="RMtype1_S_EcoKI_StySPI-TRD2-CR2_like"/>
    <property type="match status" value="1"/>
</dbReference>
<evidence type="ECO:0000259" key="4">
    <source>
        <dbReference type="Pfam" id="PF01420"/>
    </source>
</evidence>
<dbReference type="PANTHER" id="PTHR30408:SF12">
    <property type="entry name" value="TYPE I RESTRICTION ENZYME MJAVIII SPECIFICITY SUBUNIT"/>
    <property type="match status" value="1"/>
</dbReference>
<proteinExistence type="inferred from homology"/>
<accession>A0A4R6QUK2</accession>